<keyword evidence="2" id="KW-1185">Reference proteome</keyword>
<feature type="non-terminal residue" evidence="1">
    <location>
        <position position="1"/>
    </location>
</feature>
<evidence type="ECO:0008006" key="3">
    <source>
        <dbReference type="Google" id="ProtNLM"/>
    </source>
</evidence>
<comment type="caution">
    <text evidence="1">The sequence shown here is derived from an EMBL/GenBank/DDBJ whole genome shotgun (WGS) entry which is preliminary data.</text>
</comment>
<dbReference type="Proteomes" id="UP001189429">
    <property type="component" value="Unassembled WGS sequence"/>
</dbReference>
<organism evidence="1 2">
    <name type="scientific">Prorocentrum cordatum</name>
    <dbReference type="NCBI Taxonomy" id="2364126"/>
    <lineage>
        <taxon>Eukaryota</taxon>
        <taxon>Sar</taxon>
        <taxon>Alveolata</taxon>
        <taxon>Dinophyceae</taxon>
        <taxon>Prorocentrales</taxon>
        <taxon>Prorocentraceae</taxon>
        <taxon>Prorocentrum</taxon>
    </lineage>
</organism>
<gene>
    <name evidence="1" type="ORF">PCOR1329_LOCUS10959</name>
</gene>
<sequence>GTRARASRFARSRGGGHSRWKGCGLCSRAGRGARAPEEAAPCGGLCAGALVEVHGLVGAPELNGKLGRLNGKVQGDRLGVDLQPPGGTKALRPENLRAVCEEA</sequence>
<name>A0ABN9QJS0_9DINO</name>
<dbReference type="EMBL" id="CAUYUJ010003129">
    <property type="protein sequence ID" value="CAK0804021.1"/>
    <property type="molecule type" value="Genomic_DNA"/>
</dbReference>
<accession>A0ABN9QJS0</accession>
<proteinExistence type="predicted"/>
<protein>
    <recommendedName>
        <fullName evidence="3">RNA helicase</fullName>
    </recommendedName>
</protein>
<evidence type="ECO:0000313" key="1">
    <source>
        <dbReference type="EMBL" id="CAK0804021.1"/>
    </source>
</evidence>
<evidence type="ECO:0000313" key="2">
    <source>
        <dbReference type="Proteomes" id="UP001189429"/>
    </source>
</evidence>
<reference evidence="1" key="1">
    <citation type="submission" date="2023-10" db="EMBL/GenBank/DDBJ databases">
        <authorList>
            <person name="Chen Y."/>
            <person name="Shah S."/>
            <person name="Dougan E. K."/>
            <person name="Thang M."/>
            <person name="Chan C."/>
        </authorList>
    </citation>
    <scope>NUCLEOTIDE SEQUENCE [LARGE SCALE GENOMIC DNA]</scope>
</reference>